<dbReference type="GO" id="GO:0046872">
    <property type="term" value="F:metal ion binding"/>
    <property type="evidence" value="ECO:0007669"/>
    <property type="project" value="UniProtKB-KW"/>
</dbReference>
<evidence type="ECO:0000313" key="8">
    <source>
        <dbReference type="Proteomes" id="UP001172673"/>
    </source>
</evidence>
<dbReference type="AlphaFoldDB" id="A0AA39CBN9"/>
<dbReference type="GO" id="GO:0003677">
    <property type="term" value="F:DNA binding"/>
    <property type="evidence" value="ECO:0007669"/>
    <property type="project" value="UniProtKB-KW"/>
</dbReference>
<accession>A0AA39CBN9</accession>
<protein>
    <submittedName>
        <fullName evidence="7">Uncharacterized protein</fullName>
    </submittedName>
</protein>
<evidence type="ECO:0000256" key="5">
    <source>
        <dbReference type="ARBA" id="ARBA00023163"/>
    </source>
</evidence>
<dbReference type="InterPro" id="IPR052360">
    <property type="entry name" value="Transcr_Regulatory_Proteins"/>
</dbReference>
<dbReference type="EMBL" id="JAPDRK010000026">
    <property type="protein sequence ID" value="KAJ9602464.1"/>
    <property type="molecule type" value="Genomic_DNA"/>
</dbReference>
<keyword evidence="2" id="KW-0862">Zinc</keyword>
<organism evidence="7 8">
    <name type="scientific">Cladophialophora chaetospira</name>
    <dbReference type="NCBI Taxonomy" id="386627"/>
    <lineage>
        <taxon>Eukaryota</taxon>
        <taxon>Fungi</taxon>
        <taxon>Dikarya</taxon>
        <taxon>Ascomycota</taxon>
        <taxon>Pezizomycotina</taxon>
        <taxon>Eurotiomycetes</taxon>
        <taxon>Chaetothyriomycetidae</taxon>
        <taxon>Chaetothyriales</taxon>
        <taxon>Herpotrichiellaceae</taxon>
        <taxon>Cladophialophora</taxon>
    </lineage>
</organism>
<evidence type="ECO:0000256" key="4">
    <source>
        <dbReference type="ARBA" id="ARBA00023125"/>
    </source>
</evidence>
<evidence type="ECO:0000256" key="3">
    <source>
        <dbReference type="ARBA" id="ARBA00023015"/>
    </source>
</evidence>
<evidence type="ECO:0000313" key="7">
    <source>
        <dbReference type="EMBL" id="KAJ9602464.1"/>
    </source>
</evidence>
<keyword evidence="4" id="KW-0238">DNA-binding</keyword>
<evidence type="ECO:0000256" key="1">
    <source>
        <dbReference type="ARBA" id="ARBA00022723"/>
    </source>
</evidence>
<evidence type="ECO:0000256" key="6">
    <source>
        <dbReference type="ARBA" id="ARBA00023242"/>
    </source>
</evidence>
<gene>
    <name evidence="7" type="ORF">H2200_013007</name>
</gene>
<dbReference type="PANTHER" id="PTHR36206">
    <property type="entry name" value="ASPERCRYPTIN BIOSYNTHESIS CLUSTER-SPECIFIC TRANSCRIPTION REGULATOR ATNN-RELATED"/>
    <property type="match status" value="1"/>
</dbReference>
<reference evidence="7" key="1">
    <citation type="submission" date="2022-10" db="EMBL/GenBank/DDBJ databases">
        <title>Culturing micro-colonial fungi from biological soil crusts in the Mojave desert and describing Neophaeococcomyces mojavensis, and introducing the new genera and species Taxawa tesnikishii.</title>
        <authorList>
            <person name="Kurbessoian T."/>
            <person name="Stajich J.E."/>
        </authorList>
    </citation>
    <scope>NUCLEOTIDE SEQUENCE</scope>
    <source>
        <strain evidence="7">TK_41</strain>
    </source>
</reference>
<keyword evidence="1" id="KW-0479">Metal-binding</keyword>
<proteinExistence type="predicted"/>
<dbReference type="PANTHER" id="PTHR36206:SF12">
    <property type="entry name" value="ASPERCRYPTIN BIOSYNTHESIS CLUSTER-SPECIFIC TRANSCRIPTION REGULATOR ATNN-RELATED"/>
    <property type="match status" value="1"/>
</dbReference>
<name>A0AA39CBN9_9EURO</name>
<dbReference type="Proteomes" id="UP001172673">
    <property type="component" value="Unassembled WGS sequence"/>
</dbReference>
<keyword evidence="6" id="KW-0539">Nucleus</keyword>
<evidence type="ECO:0000256" key="2">
    <source>
        <dbReference type="ARBA" id="ARBA00022833"/>
    </source>
</evidence>
<comment type="caution">
    <text evidence="7">The sequence shown here is derived from an EMBL/GenBank/DDBJ whole genome shotgun (WGS) entry which is preliminary data.</text>
</comment>
<keyword evidence="8" id="KW-1185">Reference proteome</keyword>
<sequence>MKTICEMFEDFRLLSPQGKEAIQQYCLYILEKAADELLQALRNQHGDGSLYAPQEANIQIQRLICHVVISNLHRSRSCMFHGSNDLFSDILAHCDRFSDANNRGDAILTTSQATPIRFTFSTEYILYLFFVATECHSLAVRSKAIDALRRCCRREKFWDSFHAASVAEWLLHEEEKKRKHQRQESKDLPGNRLVLSSLQLFQEDDVLLAFRRPGWARVEVEDVQGLKEYWIHIGEAVFGGPPPKSTPRSPTNRRLCLTLSNPIWPAAAKTMGQMCMFGEIRTLMDLP</sequence>
<keyword evidence="3" id="KW-0805">Transcription regulation</keyword>
<keyword evidence="5" id="KW-0804">Transcription</keyword>